<keyword evidence="3" id="KW-1185">Reference proteome</keyword>
<dbReference type="PANTHER" id="PTHR45784:SF3">
    <property type="entry name" value="C-TYPE LECTIN DOMAIN FAMILY 4 MEMBER K-LIKE-RELATED"/>
    <property type="match status" value="1"/>
</dbReference>
<dbReference type="Ensembl" id="ENSSDUT00000016228.1">
    <property type="protein sequence ID" value="ENSSDUP00000015939.1"/>
    <property type="gene ID" value="ENSSDUG00000011628.1"/>
</dbReference>
<organism evidence="2 3">
    <name type="scientific">Seriola dumerili</name>
    <name type="common">Greater amberjack</name>
    <name type="synonym">Caranx dumerili</name>
    <dbReference type="NCBI Taxonomy" id="41447"/>
    <lineage>
        <taxon>Eukaryota</taxon>
        <taxon>Metazoa</taxon>
        <taxon>Chordata</taxon>
        <taxon>Craniata</taxon>
        <taxon>Vertebrata</taxon>
        <taxon>Euteleostomi</taxon>
        <taxon>Actinopterygii</taxon>
        <taxon>Neopterygii</taxon>
        <taxon>Teleostei</taxon>
        <taxon>Neoteleostei</taxon>
        <taxon>Acanthomorphata</taxon>
        <taxon>Carangaria</taxon>
        <taxon>Carangiformes</taxon>
        <taxon>Carangidae</taxon>
        <taxon>Seriola</taxon>
    </lineage>
</organism>
<dbReference type="Proteomes" id="UP000261420">
    <property type="component" value="Unplaced"/>
</dbReference>
<dbReference type="GeneTree" id="ENSGT00940000177488"/>
<dbReference type="InterPro" id="IPR016186">
    <property type="entry name" value="C-type_lectin-like/link_sf"/>
</dbReference>
<protein>
    <recommendedName>
        <fullName evidence="1">C-type lectin domain-containing protein</fullName>
    </recommendedName>
</protein>
<dbReference type="Gene3D" id="3.10.100.10">
    <property type="entry name" value="Mannose-Binding Protein A, subunit A"/>
    <property type="match status" value="1"/>
</dbReference>
<accession>A0A3B4UBA4</accession>
<name>A0A3B4UBA4_SERDU</name>
<dbReference type="AlphaFoldDB" id="A0A3B4UBA4"/>
<evidence type="ECO:0000313" key="3">
    <source>
        <dbReference type="Proteomes" id="UP000261420"/>
    </source>
</evidence>
<dbReference type="InterPro" id="IPR001304">
    <property type="entry name" value="C-type_lectin-like"/>
</dbReference>
<dbReference type="PANTHER" id="PTHR45784">
    <property type="entry name" value="C-TYPE LECTIN DOMAIN FAMILY 20 MEMBER A-RELATED"/>
    <property type="match status" value="1"/>
</dbReference>
<proteinExistence type="predicted"/>
<dbReference type="SUPFAM" id="SSF56436">
    <property type="entry name" value="C-type lectin-like"/>
    <property type="match status" value="1"/>
</dbReference>
<dbReference type="PROSITE" id="PS50041">
    <property type="entry name" value="C_TYPE_LECTIN_2"/>
    <property type="match status" value="1"/>
</dbReference>
<dbReference type="OMA" id="WIGLFEN"/>
<evidence type="ECO:0000313" key="2">
    <source>
        <dbReference type="Ensembl" id="ENSSDUP00000015939.1"/>
    </source>
</evidence>
<feature type="domain" description="C-type lectin" evidence="1">
    <location>
        <begin position="65"/>
        <end position="178"/>
    </location>
</feature>
<dbReference type="InterPro" id="IPR016187">
    <property type="entry name" value="CTDL_fold"/>
</dbReference>
<dbReference type="Pfam" id="PF00059">
    <property type="entry name" value="Lectin_C"/>
    <property type="match status" value="1"/>
</dbReference>
<reference evidence="2" key="1">
    <citation type="submission" date="2025-08" db="UniProtKB">
        <authorList>
            <consortium name="Ensembl"/>
        </authorList>
    </citation>
    <scope>IDENTIFICATION</scope>
</reference>
<reference evidence="2" key="2">
    <citation type="submission" date="2025-09" db="UniProtKB">
        <authorList>
            <consortium name="Ensembl"/>
        </authorList>
    </citation>
    <scope>IDENTIFICATION</scope>
</reference>
<evidence type="ECO:0000259" key="1">
    <source>
        <dbReference type="PROSITE" id="PS50041"/>
    </source>
</evidence>
<sequence>MSITVGQYQGYPQCVLVSKIEGKQKKTHSASLTHKIQNIREVKETQKSKILEQTDTFCFCITSAHFPHIYYFIKERMTWFEAQDYCLSKNNAIAQIYNKEYLTEMMNTPTGGYTDKAWIGLFENTTEWTWVDGQLATYSHWNTDQTNNTNATKFCVIMTDGGFWSHVSCSNERPSVCFNGGYQQKLG</sequence>
<dbReference type="SMART" id="SM00034">
    <property type="entry name" value="CLECT"/>
    <property type="match status" value="1"/>
</dbReference>